<dbReference type="GO" id="GO:0008828">
    <property type="term" value="F:dATP diphosphatase activity"/>
    <property type="evidence" value="ECO:0007669"/>
    <property type="project" value="InterPro"/>
</dbReference>
<dbReference type="Proteomes" id="UP000580043">
    <property type="component" value="Unassembled WGS sequence"/>
</dbReference>
<dbReference type="PANTHER" id="PTHR43736:SF1">
    <property type="entry name" value="DIHYDRONEOPTERIN TRIPHOSPHATE DIPHOSPHATASE"/>
    <property type="match status" value="1"/>
</dbReference>
<feature type="binding site" evidence="2">
    <location>
        <position position="27"/>
    </location>
    <ligand>
        <name>substrate</name>
    </ligand>
</feature>
<keyword evidence="3" id="KW-0479">Metal-binding</keyword>
<dbReference type="InterPro" id="IPR015797">
    <property type="entry name" value="NUDIX_hydrolase-like_dom_sf"/>
</dbReference>
<dbReference type="EMBL" id="JABBGA010000011">
    <property type="protein sequence ID" value="NML27016.1"/>
    <property type="molecule type" value="Genomic_DNA"/>
</dbReference>
<dbReference type="PROSITE" id="PS51462">
    <property type="entry name" value="NUDIX"/>
    <property type="match status" value="1"/>
</dbReference>
<dbReference type="PANTHER" id="PTHR43736">
    <property type="entry name" value="ADP-RIBOSE PYROPHOSPHATASE"/>
    <property type="match status" value="1"/>
</dbReference>
<keyword evidence="6" id="KW-1185">Reference proteome</keyword>
<evidence type="ECO:0000313" key="5">
    <source>
        <dbReference type="EMBL" id="NML27016.1"/>
    </source>
</evidence>
<dbReference type="NCBIfam" id="NF006961">
    <property type="entry name" value="PRK09438.1"/>
    <property type="match status" value="1"/>
</dbReference>
<sequence>MSSPPKQPVSVLVVIHTPGLRVLVMERAGNAGLWQSVTGSREGDEALIDTALREVAEETGITITADALTDWQLSNRFSILPRWRGRYAPGVTHNTEHVFSLQVADDTPVRLAPDEHTACRWLPWEEAAALVFSWTNRDAIRLLARRLSAPPPPQSPS</sequence>
<dbReference type="InterPro" id="IPR000086">
    <property type="entry name" value="NUDIX_hydrolase_dom"/>
</dbReference>
<evidence type="ECO:0000313" key="6">
    <source>
        <dbReference type="Proteomes" id="UP000580043"/>
    </source>
</evidence>
<dbReference type="GO" id="GO:0046872">
    <property type="term" value="F:metal ion binding"/>
    <property type="evidence" value="ECO:0007669"/>
    <property type="project" value="UniProtKB-KW"/>
</dbReference>
<dbReference type="EC" id="3.6.1.67" evidence="5"/>
<feature type="binding site" evidence="2">
    <location>
        <position position="38"/>
    </location>
    <ligand>
        <name>substrate</name>
    </ligand>
</feature>
<dbReference type="SUPFAM" id="SSF55811">
    <property type="entry name" value="Nudix"/>
    <property type="match status" value="1"/>
</dbReference>
<accession>A0A848G824</accession>
<gene>
    <name evidence="5" type="primary">nudB</name>
    <name evidence="5" type="ORF">HHL15_14775</name>
</gene>
<dbReference type="GO" id="GO:0019177">
    <property type="term" value="F:dihydroneopterin triphosphate pyrophosphohydrolase activity"/>
    <property type="evidence" value="ECO:0007669"/>
    <property type="project" value="UniProtKB-EC"/>
</dbReference>
<dbReference type="Pfam" id="PF00293">
    <property type="entry name" value="NUDIX"/>
    <property type="match status" value="1"/>
</dbReference>
<dbReference type="GO" id="GO:0046656">
    <property type="term" value="P:folic acid biosynthetic process"/>
    <property type="evidence" value="ECO:0007669"/>
    <property type="project" value="InterPro"/>
</dbReference>
<reference evidence="5 6" key="1">
    <citation type="submission" date="2020-04" db="EMBL/GenBank/DDBJ databases">
        <title>Zoogloea sp. G-4-1-14 isolated from soil.</title>
        <authorList>
            <person name="Dahal R.H."/>
        </authorList>
    </citation>
    <scope>NUCLEOTIDE SEQUENCE [LARGE SCALE GENOMIC DNA]</scope>
    <source>
        <strain evidence="5 6">G-4-1-14</strain>
    </source>
</reference>
<dbReference type="RefSeq" id="WP_169146552.1">
    <property type="nucleotide sequence ID" value="NZ_JABBGA010000011.1"/>
</dbReference>
<dbReference type="PRINTS" id="PR01404">
    <property type="entry name" value="NPPPHYDRLASE"/>
</dbReference>
<keyword evidence="3" id="KW-0460">Magnesium</keyword>
<feature type="binding site" evidence="2">
    <location>
        <position position="133"/>
    </location>
    <ligand>
        <name>substrate</name>
    </ligand>
</feature>
<dbReference type="AlphaFoldDB" id="A0A848G824"/>
<comment type="caution">
    <text evidence="5">The sequence shown here is derived from an EMBL/GenBank/DDBJ whole genome shotgun (WGS) entry which is preliminary data.</text>
</comment>
<dbReference type="InterPro" id="IPR003564">
    <property type="entry name" value="DHNTPase"/>
</dbReference>
<keyword evidence="1 5" id="KW-0378">Hydrolase</keyword>
<dbReference type="Gene3D" id="3.90.79.10">
    <property type="entry name" value="Nucleoside Triphosphate Pyrophosphohydrolase"/>
    <property type="match status" value="1"/>
</dbReference>
<proteinExistence type="predicted"/>
<evidence type="ECO:0000259" key="4">
    <source>
        <dbReference type="PROSITE" id="PS51462"/>
    </source>
</evidence>
<feature type="domain" description="Nudix hydrolase" evidence="4">
    <location>
        <begin position="5"/>
        <end position="144"/>
    </location>
</feature>
<evidence type="ECO:0000256" key="1">
    <source>
        <dbReference type="ARBA" id="ARBA00022801"/>
    </source>
</evidence>
<name>A0A848G824_9RHOO</name>
<comment type="cofactor">
    <cofactor evidence="3">
        <name>Mg(2+)</name>
        <dbReference type="ChEBI" id="CHEBI:18420"/>
    </cofactor>
    <text evidence="3">Binds 1 Mg(2+) ion per subunit.</text>
</comment>
<protein>
    <submittedName>
        <fullName evidence="5">Dihydroneopterin triphosphate diphosphatase</fullName>
        <ecNumber evidence="5">3.6.1.67</ecNumber>
    </submittedName>
</protein>
<evidence type="ECO:0000256" key="2">
    <source>
        <dbReference type="PIRSR" id="PIRSR603564-1"/>
    </source>
</evidence>
<dbReference type="CDD" id="cd04664">
    <property type="entry name" value="NUDIX_DHNTPase_like"/>
    <property type="match status" value="1"/>
</dbReference>
<organism evidence="5 6">
    <name type="scientific">Zoogloea dura</name>
    <dbReference type="NCBI Taxonomy" id="2728840"/>
    <lineage>
        <taxon>Bacteria</taxon>
        <taxon>Pseudomonadati</taxon>
        <taxon>Pseudomonadota</taxon>
        <taxon>Betaproteobacteria</taxon>
        <taxon>Rhodocyclales</taxon>
        <taxon>Zoogloeaceae</taxon>
        <taxon>Zoogloea</taxon>
    </lineage>
</organism>
<feature type="binding site" evidence="3">
    <location>
        <position position="54"/>
    </location>
    <ligand>
        <name>Mg(2+)</name>
        <dbReference type="ChEBI" id="CHEBI:18420"/>
    </ligand>
</feature>
<feature type="binding site" evidence="3">
    <location>
        <position position="115"/>
    </location>
    <ligand>
        <name>Mg(2+)</name>
        <dbReference type="ChEBI" id="CHEBI:18420"/>
    </ligand>
</feature>
<feature type="binding site" evidence="3">
    <location>
        <position position="58"/>
    </location>
    <ligand>
        <name>Mg(2+)</name>
        <dbReference type="ChEBI" id="CHEBI:18420"/>
    </ligand>
</feature>
<dbReference type="PROSITE" id="PS00893">
    <property type="entry name" value="NUDIX_BOX"/>
    <property type="match status" value="1"/>
</dbReference>
<dbReference type="InterPro" id="IPR020084">
    <property type="entry name" value="NUDIX_hydrolase_CS"/>
</dbReference>
<feature type="binding site" evidence="2">
    <location>
        <position position="6"/>
    </location>
    <ligand>
        <name>substrate</name>
    </ligand>
</feature>
<evidence type="ECO:0000256" key="3">
    <source>
        <dbReference type="PIRSR" id="PIRSR603564-2"/>
    </source>
</evidence>